<feature type="transmembrane region" description="Helical" evidence="8">
    <location>
        <begin position="187"/>
        <end position="207"/>
    </location>
</feature>
<dbReference type="Pfam" id="PF00892">
    <property type="entry name" value="EamA"/>
    <property type="match status" value="2"/>
</dbReference>
<name>A0A387HDR4_9ACTN</name>
<reference evidence="10 11" key="1">
    <citation type="submission" date="2018-10" db="EMBL/GenBank/DDBJ databases">
        <title>Relationship between Morphology and Antimicrobial Activity in Streptomyces.</title>
        <authorList>
            <person name="Kang H.J."/>
            <person name="Kim S.B."/>
        </authorList>
    </citation>
    <scope>NUCLEOTIDE SEQUENCE [LARGE SCALE GENOMIC DNA]</scope>
    <source>
        <strain evidence="10 11">BH38</strain>
    </source>
</reference>
<dbReference type="RefSeq" id="WP_120720236.1">
    <property type="nucleotide sequence ID" value="NZ_CP032698.1"/>
</dbReference>
<dbReference type="SUPFAM" id="SSF103481">
    <property type="entry name" value="Multidrug resistance efflux transporter EmrE"/>
    <property type="match status" value="2"/>
</dbReference>
<comment type="subcellular location">
    <subcellularLocation>
        <location evidence="1">Cell membrane</location>
        <topology evidence="1">Multi-pass membrane protein</topology>
    </subcellularLocation>
</comment>
<evidence type="ECO:0000256" key="1">
    <source>
        <dbReference type="ARBA" id="ARBA00004651"/>
    </source>
</evidence>
<dbReference type="InterPro" id="IPR050638">
    <property type="entry name" value="AA-Vitamin_Transporters"/>
</dbReference>
<dbReference type="OrthoDB" id="5242006at2"/>
<keyword evidence="6 8" id="KW-0472">Membrane</keyword>
<keyword evidence="3" id="KW-1003">Cell membrane</keyword>
<evidence type="ECO:0000313" key="10">
    <source>
        <dbReference type="EMBL" id="AYG79080.1"/>
    </source>
</evidence>
<feature type="transmembrane region" description="Helical" evidence="8">
    <location>
        <begin position="245"/>
        <end position="267"/>
    </location>
</feature>
<feature type="transmembrane region" description="Helical" evidence="8">
    <location>
        <begin position="273"/>
        <end position="293"/>
    </location>
</feature>
<accession>A0A387HDR4</accession>
<evidence type="ECO:0000256" key="4">
    <source>
        <dbReference type="ARBA" id="ARBA00022692"/>
    </source>
</evidence>
<keyword evidence="5 8" id="KW-1133">Transmembrane helix</keyword>
<sequence>MKTKPLGAFGWLLFTMILWGSAFPSSKYATEHVPHAIAVLFRFGGGAIVLLVITFFRRPQQSPKLKDIVGACVAGLIGVCGYNSLFFWGVTLAPASDGSVIFPALTPVITAVVLILTHRETARPARVMGLVLGVGGAALFFFTTNAHGAPGSTRLMGDTIFLVGAAVWSTYTLLNRRLVAGMDPVQAVTYSTVAGSIALGAMATPHFGDVDWGSLSTGFWINAVYLAIGPTAVAYILYVRGIRDVGASAASVMMFAVPLFGTIFSFISLGESFTWSQGAAAVIMVGGALLAVITGRKPATEPAATEPVGVEQPVPGDAPEESELPAGVAARTPDDTPAQQPGATSVREAGPATR</sequence>
<dbReference type="GO" id="GO:0005886">
    <property type="term" value="C:plasma membrane"/>
    <property type="evidence" value="ECO:0007669"/>
    <property type="project" value="UniProtKB-SubCell"/>
</dbReference>
<dbReference type="EMBL" id="CP032698">
    <property type="protein sequence ID" value="AYG79080.1"/>
    <property type="molecule type" value="Genomic_DNA"/>
</dbReference>
<proteinExistence type="inferred from homology"/>
<keyword evidence="11" id="KW-1185">Reference proteome</keyword>
<feature type="transmembrane region" description="Helical" evidence="8">
    <location>
        <begin position="155"/>
        <end position="175"/>
    </location>
</feature>
<feature type="transmembrane region" description="Helical" evidence="8">
    <location>
        <begin position="125"/>
        <end position="143"/>
    </location>
</feature>
<feature type="region of interest" description="Disordered" evidence="7">
    <location>
        <begin position="301"/>
        <end position="354"/>
    </location>
</feature>
<feature type="transmembrane region" description="Helical" evidence="8">
    <location>
        <begin position="34"/>
        <end position="56"/>
    </location>
</feature>
<feature type="domain" description="EamA" evidence="9">
    <location>
        <begin position="156"/>
        <end position="292"/>
    </location>
</feature>
<evidence type="ECO:0000256" key="8">
    <source>
        <dbReference type="SAM" id="Phobius"/>
    </source>
</evidence>
<protein>
    <recommendedName>
        <fullName evidence="9">EamA domain-containing protein</fullName>
    </recommendedName>
</protein>
<dbReference type="AlphaFoldDB" id="A0A387HDR4"/>
<dbReference type="PANTHER" id="PTHR32322:SF18">
    <property type="entry name" value="S-ADENOSYLMETHIONINE_S-ADENOSYLHOMOCYSTEINE TRANSPORTER"/>
    <property type="match status" value="1"/>
</dbReference>
<dbReference type="Proteomes" id="UP000271554">
    <property type="component" value="Chromosome"/>
</dbReference>
<dbReference type="PANTHER" id="PTHR32322">
    <property type="entry name" value="INNER MEMBRANE TRANSPORTER"/>
    <property type="match status" value="1"/>
</dbReference>
<evidence type="ECO:0000256" key="7">
    <source>
        <dbReference type="SAM" id="MobiDB-lite"/>
    </source>
</evidence>
<organism evidence="10 11">
    <name type="scientific">Streptomyces hundungensis</name>
    <dbReference type="NCBI Taxonomy" id="1077946"/>
    <lineage>
        <taxon>Bacteria</taxon>
        <taxon>Bacillati</taxon>
        <taxon>Actinomycetota</taxon>
        <taxon>Actinomycetes</taxon>
        <taxon>Kitasatosporales</taxon>
        <taxon>Streptomycetaceae</taxon>
        <taxon>Streptomyces</taxon>
    </lineage>
</organism>
<keyword evidence="4 8" id="KW-0812">Transmembrane</keyword>
<feature type="domain" description="EamA" evidence="9">
    <location>
        <begin position="11"/>
        <end position="141"/>
    </location>
</feature>
<dbReference type="InterPro" id="IPR000620">
    <property type="entry name" value="EamA_dom"/>
</dbReference>
<dbReference type="KEGG" id="shun:DWB77_01190"/>
<evidence type="ECO:0000256" key="6">
    <source>
        <dbReference type="ARBA" id="ARBA00023136"/>
    </source>
</evidence>
<evidence type="ECO:0000256" key="2">
    <source>
        <dbReference type="ARBA" id="ARBA00007362"/>
    </source>
</evidence>
<evidence type="ECO:0000259" key="9">
    <source>
        <dbReference type="Pfam" id="PF00892"/>
    </source>
</evidence>
<feature type="transmembrane region" description="Helical" evidence="8">
    <location>
        <begin position="100"/>
        <end position="118"/>
    </location>
</feature>
<dbReference type="InterPro" id="IPR037185">
    <property type="entry name" value="EmrE-like"/>
</dbReference>
<gene>
    <name evidence="10" type="ORF">DWB77_01190</name>
</gene>
<evidence type="ECO:0000313" key="11">
    <source>
        <dbReference type="Proteomes" id="UP000271554"/>
    </source>
</evidence>
<feature type="transmembrane region" description="Helical" evidence="8">
    <location>
        <begin position="68"/>
        <end position="88"/>
    </location>
</feature>
<feature type="transmembrane region" description="Helical" evidence="8">
    <location>
        <begin position="219"/>
        <end position="238"/>
    </location>
</feature>
<comment type="similarity">
    <text evidence="2">Belongs to the EamA transporter family.</text>
</comment>
<evidence type="ECO:0000256" key="5">
    <source>
        <dbReference type="ARBA" id="ARBA00022989"/>
    </source>
</evidence>
<evidence type="ECO:0000256" key="3">
    <source>
        <dbReference type="ARBA" id="ARBA00022475"/>
    </source>
</evidence>